<dbReference type="PANTHER" id="PTHR12709">
    <property type="entry name" value="DNA-DIRECTED RNA POLYMERASE II, III"/>
    <property type="match status" value="1"/>
</dbReference>
<comment type="subcellular location">
    <subcellularLocation>
        <location evidence="1 6">Nucleus</location>
    </subcellularLocation>
</comment>
<sequence length="201" mass="23187">MFVLSKFSDLIRVKPQDFNKSTSDALEDEINTKYANKVVQNVGLCICLYDIHTIDEGLIKPGDGAVYIKVEFRLIVFRPFVGEILEGWISSCSEDGIRVKMEFFDDVFIPKEYLFEGSVFVPKEQAWVWRTEDNELYMDTNEKIRFRIEEEQFHDLLPRIAPSNPNLKPDEASEYSANQIPPYALIGSCQSDGVGLISWWE</sequence>
<protein>
    <recommendedName>
        <fullName evidence="6">DNA-directed RNA polymerase subunit</fullName>
    </recommendedName>
</protein>
<dbReference type="FunFam" id="3.30.1490.120:FF:000002">
    <property type="entry name" value="DNA-directed RNA polymerase III subunit RPC8"/>
    <property type="match status" value="1"/>
</dbReference>
<dbReference type="SUPFAM" id="SSF88798">
    <property type="entry name" value="N-terminal, heterodimerisation domain of RBP7 (RpoE)"/>
    <property type="match status" value="1"/>
</dbReference>
<proteinExistence type="inferred from homology"/>
<dbReference type="GO" id="GO:0006384">
    <property type="term" value="P:transcription initiation at RNA polymerase III promoter"/>
    <property type="evidence" value="ECO:0007669"/>
    <property type="project" value="TreeGrafter"/>
</dbReference>
<dbReference type="EMBL" id="KV454408">
    <property type="protein sequence ID" value="ODQ66550.1"/>
    <property type="molecule type" value="Genomic_DNA"/>
</dbReference>
<dbReference type="GO" id="GO:0005666">
    <property type="term" value="C:RNA polymerase III complex"/>
    <property type="evidence" value="ECO:0007669"/>
    <property type="project" value="UniProtKB-ARBA"/>
</dbReference>
<dbReference type="STRING" id="857566.A0A1E3PMM4"/>
<dbReference type="GO" id="GO:0003677">
    <property type="term" value="F:DNA binding"/>
    <property type="evidence" value="ECO:0007669"/>
    <property type="project" value="InterPro"/>
</dbReference>
<dbReference type="Pfam" id="PF08292">
    <property type="entry name" value="RNA_pol_Rbc25"/>
    <property type="match status" value="1"/>
</dbReference>
<dbReference type="Gene3D" id="3.30.1490.120">
    <property type="entry name" value="RNA polymerase Rpb7-like, N-terminal domain"/>
    <property type="match status" value="1"/>
</dbReference>
<keyword evidence="10" id="KW-1185">Reference proteome</keyword>
<evidence type="ECO:0000256" key="5">
    <source>
        <dbReference type="ARBA" id="ARBA00023242"/>
    </source>
</evidence>
<evidence type="ECO:0000256" key="2">
    <source>
        <dbReference type="ARBA" id="ARBA00009307"/>
    </source>
</evidence>
<dbReference type="NCBIfam" id="TIGR00448">
    <property type="entry name" value="rpoE"/>
    <property type="match status" value="1"/>
</dbReference>
<comment type="similarity">
    <text evidence="2">Belongs to the eukaryotic RPB7/RPC8 RNA polymerase subunit family.</text>
</comment>
<dbReference type="InterPro" id="IPR005576">
    <property type="entry name" value="Rpb7-like_N"/>
</dbReference>
<dbReference type="OrthoDB" id="10256606at2759"/>
<evidence type="ECO:0000256" key="1">
    <source>
        <dbReference type="ARBA" id="ARBA00004123"/>
    </source>
</evidence>
<evidence type="ECO:0000259" key="7">
    <source>
        <dbReference type="Pfam" id="PF03876"/>
    </source>
</evidence>
<evidence type="ECO:0000256" key="6">
    <source>
        <dbReference type="RuleBase" id="RU369086"/>
    </source>
</evidence>
<dbReference type="FunFam" id="2.40.50.140:FF:000221">
    <property type="entry name" value="DNA-directed RNA polymerase III subunit"/>
    <property type="match status" value="1"/>
</dbReference>
<evidence type="ECO:0000256" key="4">
    <source>
        <dbReference type="ARBA" id="ARBA00023163"/>
    </source>
</evidence>
<evidence type="ECO:0000313" key="9">
    <source>
        <dbReference type="EMBL" id="ODQ66550.1"/>
    </source>
</evidence>
<evidence type="ECO:0000259" key="8">
    <source>
        <dbReference type="Pfam" id="PF08292"/>
    </source>
</evidence>
<dbReference type="CDD" id="cd04330">
    <property type="entry name" value="RNAP_III_Rpc25_N"/>
    <property type="match status" value="1"/>
</dbReference>
<feature type="domain" description="RNA polymerase III subunit Rpc25" evidence="8">
    <location>
        <begin position="83"/>
        <end position="200"/>
    </location>
</feature>
<dbReference type="Pfam" id="PF03876">
    <property type="entry name" value="SHS2_Rpb7-N"/>
    <property type="match status" value="1"/>
</dbReference>
<gene>
    <name evidence="9" type="ORF">NADFUDRAFT_45986</name>
</gene>
<dbReference type="Gene3D" id="2.40.50.140">
    <property type="entry name" value="Nucleic acid-binding proteins"/>
    <property type="match status" value="1"/>
</dbReference>
<dbReference type="GO" id="GO:0000785">
    <property type="term" value="C:chromatin"/>
    <property type="evidence" value="ECO:0007669"/>
    <property type="project" value="EnsemblFungi"/>
</dbReference>
<organism evidence="9 10">
    <name type="scientific">Nadsonia fulvescens var. elongata DSM 6958</name>
    <dbReference type="NCBI Taxonomy" id="857566"/>
    <lineage>
        <taxon>Eukaryota</taxon>
        <taxon>Fungi</taxon>
        <taxon>Dikarya</taxon>
        <taxon>Ascomycota</taxon>
        <taxon>Saccharomycotina</taxon>
        <taxon>Dipodascomycetes</taxon>
        <taxon>Dipodascales</taxon>
        <taxon>Dipodascales incertae sedis</taxon>
        <taxon>Nadsonia</taxon>
    </lineage>
</organism>
<dbReference type="SUPFAM" id="SSF50249">
    <property type="entry name" value="Nucleic acid-binding proteins"/>
    <property type="match status" value="1"/>
</dbReference>
<evidence type="ECO:0000313" key="10">
    <source>
        <dbReference type="Proteomes" id="UP000095009"/>
    </source>
</evidence>
<keyword evidence="5 6" id="KW-0539">Nucleus</keyword>
<evidence type="ECO:0000256" key="3">
    <source>
        <dbReference type="ARBA" id="ARBA00022478"/>
    </source>
</evidence>
<dbReference type="AlphaFoldDB" id="A0A1E3PMM4"/>
<keyword evidence="3 6" id="KW-0240">DNA-directed RNA polymerase</keyword>
<comment type="function">
    <text evidence="6">DNA-dependent RNA polymerase which catalyzes the transcription of DNA into RNA using the four ribonucleoside triphosphates as substrates.</text>
</comment>
<reference evidence="9 10" key="1">
    <citation type="journal article" date="2016" name="Proc. Natl. Acad. Sci. U.S.A.">
        <title>Comparative genomics of biotechnologically important yeasts.</title>
        <authorList>
            <person name="Riley R."/>
            <person name="Haridas S."/>
            <person name="Wolfe K.H."/>
            <person name="Lopes M.R."/>
            <person name="Hittinger C.T."/>
            <person name="Goeker M."/>
            <person name="Salamov A.A."/>
            <person name="Wisecaver J.H."/>
            <person name="Long T.M."/>
            <person name="Calvey C.H."/>
            <person name="Aerts A.L."/>
            <person name="Barry K.W."/>
            <person name="Choi C."/>
            <person name="Clum A."/>
            <person name="Coughlan A.Y."/>
            <person name="Deshpande S."/>
            <person name="Douglass A.P."/>
            <person name="Hanson S.J."/>
            <person name="Klenk H.-P."/>
            <person name="LaButti K.M."/>
            <person name="Lapidus A."/>
            <person name="Lindquist E.A."/>
            <person name="Lipzen A.M."/>
            <person name="Meier-Kolthoff J.P."/>
            <person name="Ohm R.A."/>
            <person name="Otillar R.P."/>
            <person name="Pangilinan J.L."/>
            <person name="Peng Y."/>
            <person name="Rokas A."/>
            <person name="Rosa C.A."/>
            <person name="Scheuner C."/>
            <person name="Sibirny A.A."/>
            <person name="Slot J.C."/>
            <person name="Stielow J.B."/>
            <person name="Sun H."/>
            <person name="Kurtzman C.P."/>
            <person name="Blackwell M."/>
            <person name="Grigoriev I.V."/>
            <person name="Jeffries T.W."/>
        </authorList>
    </citation>
    <scope>NUCLEOTIDE SEQUENCE [LARGE SCALE GENOMIC DNA]</scope>
    <source>
        <strain evidence="9 10">DSM 6958</strain>
    </source>
</reference>
<dbReference type="GO" id="GO:0003899">
    <property type="term" value="F:DNA-directed RNA polymerase activity"/>
    <property type="evidence" value="ECO:0007669"/>
    <property type="project" value="InterPro"/>
</dbReference>
<dbReference type="InterPro" id="IPR013238">
    <property type="entry name" value="RNA_pol_III_Rbc25"/>
</dbReference>
<name>A0A1E3PMM4_9ASCO</name>
<dbReference type="InterPro" id="IPR045113">
    <property type="entry name" value="Rpb7-like"/>
</dbReference>
<dbReference type="PANTHER" id="PTHR12709:SF1">
    <property type="entry name" value="DNA-DIRECTED RNA POLYMERASE III SUBUNIT RPC8"/>
    <property type="match status" value="1"/>
</dbReference>
<dbReference type="InterPro" id="IPR012340">
    <property type="entry name" value="NA-bd_OB-fold"/>
</dbReference>
<dbReference type="Proteomes" id="UP000095009">
    <property type="component" value="Unassembled WGS sequence"/>
</dbReference>
<dbReference type="InterPro" id="IPR004519">
    <property type="entry name" value="RNAP_E/RPC8"/>
</dbReference>
<accession>A0A1E3PMM4</accession>
<keyword evidence="4 6" id="KW-0804">Transcription</keyword>
<dbReference type="InterPro" id="IPR036898">
    <property type="entry name" value="RNA_pol_Rpb7-like_N_sf"/>
</dbReference>
<feature type="domain" description="RNA polymerase Rpb7-like N-terminal" evidence="7">
    <location>
        <begin position="8"/>
        <end position="64"/>
    </location>
</feature>